<proteinExistence type="predicted"/>
<organism evidence="1 2">
    <name type="scientific">Bradyrhizobium diazoefficiens</name>
    <dbReference type="NCBI Taxonomy" id="1355477"/>
    <lineage>
        <taxon>Bacteria</taxon>
        <taxon>Pseudomonadati</taxon>
        <taxon>Pseudomonadota</taxon>
        <taxon>Alphaproteobacteria</taxon>
        <taxon>Hyphomicrobiales</taxon>
        <taxon>Nitrobacteraceae</taxon>
        <taxon>Bradyrhizobium</taxon>
    </lineage>
</organism>
<evidence type="ECO:0000313" key="2">
    <source>
        <dbReference type="Proteomes" id="UP000063308"/>
    </source>
</evidence>
<name>A0A0E4G0K9_9BRAD</name>
<accession>A0A0E4G0K9</accession>
<evidence type="ECO:0000313" key="1">
    <source>
        <dbReference type="EMBL" id="BAR63459.1"/>
    </source>
</evidence>
<dbReference type="AlphaFoldDB" id="A0A0E4G0K9"/>
<dbReference type="RefSeq" id="WP_244439249.1">
    <property type="nucleotide sequence ID" value="NZ_JAFCKD010000145.1"/>
</dbReference>
<reference evidence="1 2" key="1">
    <citation type="submission" date="2014-11" db="EMBL/GenBank/DDBJ databases">
        <title>Symbiosis island explosion on the genome of extra-slow-growing strains of soybean bradyrhizobia with massive insertion sequences.</title>
        <authorList>
            <person name="Iida T."/>
            <person name="Minamisawa K."/>
        </authorList>
    </citation>
    <scope>NUCLEOTIDE SEQUENCE [LARGE SCALE GENOMIC DNA]</scope>
    <source>
        <strain evidence="1 2">NK6</strain>
        <plasmid evidence="2">pNK6c DNA</plasmid>
    </source>
</reference>
<geneLocation type="plasmid" evidence="2">
    <name>pNK6c DNA</name>
</geneLocation>
<sequence>MRHLTRKVCPDCGRPLKLVPDEEGKGRDIYVCYYCERDPLQDLAARRWVESPLKPPNES</sequence>
<dbReference type="Proteomes" id="UP000063308">
    <property type="component" value="Plasmid pNK6c"/>
</dbReference>
<protein>
    <submittedName>
        <fullName evidence="1">Uncharacterized protein</fullName>
    </submittedName>
</protein>
<dbReference type="EMBL" id="AP014687">
    <property type="protein sequence ID" value="BAR63459.1"/>
    <property type="molecule type" value="Genomic_DNA"/>
</dbReference>
<gene>
    <name evidence="1" type="ORF">NK6_c_52</name>
</gene>
<keyword evidence="1" id="KW-0614">Plasmid</keyword>